<dbReference type="PROSITE" id="PS50084">
    <property type="entry name" value="KH_TYPE_1"/>
    <property type="match status" value="2"/>
</dbReference>
<dbReference type="AlphaFoldDB" id="A0A813KU10"/>
<dbReference type="Proteomes" id="UP000626109">
    <property type="component" value="Unassembled WGS sequence"/>
</dbReference>
<feature type="region of interest" description="Disordered" evidence="2">
    <location>
        <begin position="475"/>
        <end position="547"/>
    </location>
</feature>
<gene>
    <name evidence="4" type="ORF">PGLA2088_LOCUS37147</name>
</gene>
<comment type="caution">
    <text evidence="4">The sequence shown here is derived from an EMBL/GenBank/DDBJ whole genome shotgun (WGS) entry which is preliminary data.</text>
</comment>
<dbReference type="Gene3D" id="3.30.1370.10">
    <property type="entry name" value="K Homology domain, type 1"/>
    <property type="match status" value="1"/>
</dbReference>
<feature type="non-terminal residue" evidence="4">
    <location>
        <position position="1055"/>
    </location>
</feature>
<dbReference type="InterPro" id="IPR004088">
    <property type="entry name" value="KH_dom_type_1"/>
</dbReference>
<feature type="compositionally biased region" description="Basic and acidic residues" evidence="2">
    <location>
        <begin position="519"/>
        <end position="536"/>
    </location>
</feature>
<evidence type="ECO:0000313" key="4">
    <source>
        <dbReference type="EMBL" id="CAE8712677.1"/>
    </source>
</evidence>
<dbReference type="CDD" id="cd00105">
    <property type="entry name" value="KH-I"/>
    <property type="match status" value="1"/>
</dbReference>
<feature type="domain" description="K Homology" evidence="3">
    <location>
        <begin position="544"/>
        <end position="610"/>
    </location>
</feature>
<name>A0A813KU10_POLGL</name>
<evidence type="ECO:0000313" key="5">
    <source>
        <dbReference type="Proteomes" id="UP000626109"/>
    </source>
</evidence>
<feature type="domain" description="K Homology" evidence="3">
    <location>
        <begin position="972"/>
        <end position="1047"/>
    </location>
</feature>
<feature type="domain" description="K Homology" evidence="3">
    <location>
        <begin position="624"/>
        <end position="697"/>
    </location>
</feature>
<sequence>MLPELLPNVALPKPTLAFASWADRTPPHQCKWGSRAAGLRLAGLGKARVTGAALADRSLLWYRSPAWSMQDLDRPCAKCVHAQTKAIAEATDEPAKPAFCSSQSCAAEVVSLSELLLSPRQIRAFRVSSLARRSDNCAAIFAGAEGSLPLQKTLSTKLRKAYNVAHQKPGVALHRGSCEASLLDWDASLVALRRGASSPSMHCLHCDLSTFRRVQSTLTPAVADTWFNRPCQLWGFRSLRIRRAHDRLQLAASGTAAASHPCDSLGFHLDPPAPEGPISQPLSSRATFQRANLRPGESQHANWDLARSIQDCAMRATLCRGEGRTLEMLDGITHPCLGCEHWWLAFGMGHALSPAYQHTSTSPSGAYLLYAVSCDSRDTNARLPSSAEALMDQKPDMAKGGAVRWWDARGGKGQYTHVVLTSSLVLGTPVSVEELEALSAGELRRLLGREGVSSVGCLEKADFVKLAAKTLLAGGEPCAGGAGRAPSRSPSIRSDWSQDQEKPKPVEANRSRSRSRSRGNKDSRSASRGRAEERSPSKPKKPADWSVDTVKISADDAAALTFGAGGRTTERIARVSEAEVELMDKELVLEIRGTVIQRRRARKYAGIVMKQRMGPHLVTDDFDDGDLTVLSVPPDVVGYVQGQGGSVLRSIEEEWGTLMVFIDTDLSRAQRLAIFGSVKGRRGSELKVLSAVETKMNGYFHQVREEILNRDKGKDPSCTWGTDTMTFKDEGEISYALGKQGGTRKKLERSTGGIVQYVGMVAVVSGSKMERGRVREYMKWLFQQLEGPVFVDGWEEREDCTVVDIPSDCIGYITGNRRATLGAMEEEWGTLMFFMSEGDERGSRGGRGGGTERLAIFGPDRARRGSELKVMSGIETKSPGFFTRGVRDKVSSMKGFDTDRMILRDDELSYALGKDGATRKKLEQASGCILQYVGHVAFIAGTRKERRRCREFVNWLLQQRRGSVTIPDVSRRDDVTEVRIPDNCKGWVTGNRGSELRRMEQESGTYIFIALDSRGEERLLIFGTAAGTKTGMGGRLHAERLVNEMVQNKLRDDDF</sequence>
<keyword evidence="1" id="KW-0694">RNA-binding</keyword>
<dbReference type="InterPro" id="IPR004087">
    <property type="entry name" value="KH_dom"/>
</dbReference>
<protein>
    <recommendedName>
        <fullName evidence="3">K Homology domain-containing protein</fullName>
    </recommendedName>
</protein>
<dbReference type="Pfam" id="PF00013">
    <property type="entry name" value="KH_1"/>
    <property type="match status" value="1"/>
</dbReference>
<dbReference type="InterPro" id="IPR036612">
    <property type="entry name" value="KH_dom_type_1_sf"/>
</dbReference>
<dbReference type="EMBL" id="CAJNNW010032370">
    <property type="protein sequence ID" value="CAE8712677.1"/>
    <property type="molecule type" value="Genomic_DNA"/>
</dbReference>
<dbReference type="GO" id="GO:0003723">
    <property type="term" value="F:RNA binding"/>
    <property type="evidence" value="ECO:0007669"/>
    <property type="project" value="UniProtKB-UniRule"/>
</dbReference>
<proteinExistence type="predicted"/>
<evidence type="ECO:0000259" key="3">
    <source>
        <dbReference type="SMART" id="SM00322"/>
    </source>
</evidence>
<evidence type="ECO:0000256" key="1">
    <source>
        <dbReference type="PROSITE-ProRule" id="PRU00117"/>
    </source>
</evidence>
<dbReference type="SMART" id="SM00322">
    <property type="entry name" value="KH"/>
    <property type="match status" value="6"/>
</dbReference>
<feature type="compositionally biased region" description="Basic and acidic residues" evidence="2">
    <location>
        <begin position="499"/>
        <end position="510"/>
    </location>
</feature>
<accession>A0A813KU10</accession>
<feature type="compositionally biased region" description="Polar residues" evidence="2">
    <location>
        <begin position="488"/>
        <end position="497"/>
    </location>
</feature>
<evidence type="ECO:0000256" key="2">
    <source>
        <dbReference type="SAM" id="MobiDB-lite"/>
    </source>
</evidence>
<dbReference type="SUPFAM" id="SSF54791">
    <property type="entry name" value="Eukaryotic type KH-domain (KH-domain type I)"/>
    <property type="match status" value="3"/>
</dbReference>
<feature type="domain" description="K Homology" evidence="3">
    <location>
        <begin position="895"/>
        <end position="958"/>
    </location>
</feature>
<feature type="domain" description="K Homology" evidence="3">
    <location>
        <begin position="797"/>
        <end position="875"/>
    </location>
</feature>
<organism evidence="4 5">
    <name type="scientific">Polarella glacialis</name>
    <name type="common">Dinoflagellate</name>
    <dbReference type="NCBI Taxonomy" id="89957"/>
    <lineage>
        <taxon>Eukaryota</taxon>
        <taxon>Sar</taxon>
        <taxon>Alveolata</taxon>
        <taxon>Dinophyceae</taxon>
        <taxon>Suessiales</taxon>
        <taxon>Suessiaceae</taxon>
        <taxon>Polarella</taxon>
    </lineage>
</organism>
<reference evidence="4" key="1">
    <citation type="submission" date="2021-02" db="EMBL/GenBank/DDBJ databases">
        <authorList>
            <person name="Dougan E. K."/>
            <person name="Rhodes N."/>
            <person name="Thang M."/>
            <person name="Chan C."/>
        </authorList>
    </citation>
    <scope>NUCLEOTIDE SEQUENCE</scope>
</reference>
<feature type="domain" description="K Homology" evidence="3">
    <location>
        <begin position="719"/>
        <end position="786"/>
    </location>
</feature>